<dbReference type="InterPro" id="IPR039686">
    <property type="entry name" value="FANCM/Mph1-like_ID"/>
</dbReference>
<sequence length="1119" mass="125862">MDSDEYDDDLADEDLAQAFEQSTSGPSSAPGSSSTPNANFHFPTRLVSGDSNVSQNQNQVEGNNLTDLPDGAFSSSPEQQPSASTRQVAVSTKAARRPPQQRFARTGSNSFRQTNLFGETIDDHGESHASASQPGFGRIYRGNNPEGPSCHHELDTVALKTWVYPNNLGAVRDYQYSIVKNGLFNNTLVALPTGLGKTFIAATVMLNYYRWTKRAKIVFVAPTKPLVAQQVDACFNIVGIPRSDTTMLTGETAPALRVDEWGSKRVFFMTPQTLLNDISRGYADPKSIVLLVVDEAHRATGEYAYAKVVKQMRRFNPFFRVLALTATPGSKVETVQEVIDNLGISHTEIRTEDSIDIRQYVQQRNIDQRVLDPSDEMCEIKDLFTKALKPLMDKLTQQNIYFGRDPMSITTYGLMQQEKEWFGVSGRHKPQALQNMMRAIFSILKSLAHSIKLLNFHGIKPFYENVKDFRSSVEEKGERASKYKQQVTSNPNFKEMMDKVDRWLRIPDFVGHPKLTELANTMLNHFIDAQGVTSTRAIVFSEYRDSAEEIVRALNIHKPLISATVFVGQAESKRSAGMKQAEQIETVEKFKDGHYNVLVATSIGEEGLDIGQVDLIVCYDASSSPIRMLQRMGRTGRKREGNVVLLLMRGKEEDNFTRAKENYQSMQALICEGSRFNFRHDLSARIVPRDTRPEVDMRHIDIPIENTQNTSLPEPRRRKSKTKPKKMPAKKFHMPDGVETGFVKASRLGQPETGGQRGRPKKTKPPEPDELDELVDIPPFESVLLTPLQMSELDRNYRSLPYSNKNVEETQVVDVNAYPRLNRRLRPVGRVKHGVRTKKFVKLMQAWATKYKQPSERWAYPYGEEDTSNWQKIPPPPLAPDTDEERSSAKKRSSDAAVLRDGGLEGEPRSKKRRSKVTLEDHRPINLESDAEEAPNDEDDQAAPSGRKRVKHSRPGKKRKPLGKTPQSRRRQRKGGINSDELGDDCERTSDVMETDGSDSGADLLDFIVEDDHPISQFTSTLPTCPVASPFSVKARGRVTEPASRAKSSLVPLELPPTQESLDEFPDLDKAVQSRKPAAAPPRRVTGRYFPFLDSDDSDVAPQKDVRRQNRRRGVVEES</sequence>
<dbReference type="CDD" id="cd18801">
    <property type="entry name" value="SF2_C_FANCM_Hef"/>
    <property type="match status" value="1"/>
</dbReference>
<evidence type="ECO:0000256" key="11">
    <source>
        <dbReference type="ARBA" id="ARBA00023242"/>
    </source>
</evidence>
<gene>
    <name evidence="17" type="ORF">SODALDRAFT_332220</name>
</gene>
<feature type="compositionally biased region" description="Basic and acidic residues" evidence="14">
    <location>
        <begin position="1102"/>
        <end position="1119"/>
    </location>
</feature>
<dbReference type="Pfam" id="PF04851">
    <property type="entry name" value="ResIII"/>
    <property type="match status" value="1"/>
</dbReference>
<dbReference type="GO" id="GO:0036297">
    <property type="term" value="P:interstrand cross-link repair"/>
    <property type="evidence" value="ECO:0007669"/>
    <property type="project" value="TreeGrafter"/>
</dbReference>
<evidence type="ECO:0000313" key="18">
    <source>
        <dbReference type="Proteomes" id="UP000272025"/>
    </source>
</evidence>
<comment type="subunit">
    <text evidence="4 13">Interacts with the MHF histone-fold complex to form the FANCM-MHF complex.</text>
</comment>
<dbReference type="Gene3D" id="1.20.1320.20">
    <property type="entry name" value="hef helicase domain"/>
    <property type="match status" value="1"/>
</dbReference>
<dbReference type="AlphaFoldDB" id="A0A3N2PZV4"/>
<evidence type="ECO:0000256" key="7">
    <source>
        <dbReference type="ARBA" id="ARBA00022801"/>
    </source>
</evidence>
<comment type="subcellular location">
    <subcellularLocation>
        <location evidence="2 13">Nucleus</location>
    </subcellularLocation>
</comment>
<keyword evidence="7" id="KW-0378">Hydrolase</keyword>
<keyword evidence="5" id="KW-0547">Nucleotide-binding</keyword>
<dbReference type="EMBL" id="ML119053">
    <property type="protein sequence ID" value="ROT40061.1"/>
    <property type="molecule type" value="Genomic_DNA"/>
</dbReference>
<feature type="region of interest" description="Disordered" evidence="14">
    <location>
        <begin position="1"/>
        <end position="110"/>
    </location>
</feature>
<dbReference type="PANTHER" id="PTHR14025">
    <property type="entry name" value="FANCONI ANEMIA GROUP M FANCM FAMILY MEMBER"/>
    <property type="match status" value="1"/>
</dbReference>
<dbReference type="OrthoDB" id="164902at2759"/>
<dbReference type="CDD" id="cd12091">
    <property type="entry name" value="FANCM_ID"/>
    <property type="match status" value="1"/>
</dbReference>
<dbReference type="Pfam" id="PF00271">
    <property type="entry name" value="Helicase_C"/>
    <property type="match status" value="1"/>
</dbReference>
<evidence type="ECO:0000256" key="4">
    <source>
        <dbReference type="ARBA" id="ARBA00011390"/>
    </source>
</evidence>
<reference evidence="17 18" key="1">
    <citation type="journal article" date="2018" name="Mol. Ecol.">
        <title>The obligate alkalophilic soda-lake fungus Sodiomyces alkalinus has shifted to a protein diet.</title>
        <authorList>
            <person name="Grum-Grzhimaylo A.A."/>
            <person name="Falkoski D.L."/>
            <person name="van den Heuvel J."/>
            <person name="Valero-Jimenez C.A."/>
            <person name="Min B."/>
            <person name="Choi I.G."/>
            <person name="Lipzen A."/>
            <person name="Daum C.G."/>
            <person name="Aanen D.K."/>
            <person name="Tsang A."/>
            <person name="Henrissat B."/>
            <person name="Bilanenko E.N."/>
            <person name="de Vries R.P."/>
            <person name="van Kan J.A.L."/>
            <person name="Grigoriev I.V."/>
            <person name="Debets A.J.M."/>
        </authorList>
    </citation>
    <scope>NUCLEOTIDE SEQUENCE [LARGE SCALE GENOMIC DNA]</scope>
    <source>
        <strain evidence="17 18">F11</strain>
    </source>
</reference>
<feature type="compositionally biased region" description="Polar residues" evidence="14">
    <location>
        <begin position="73"/>
        <end position="90"/>
    </location>
</feature>
<comment type="function">
    <text evidence="1 13">ATP-dependent DNA helicase involved in DNA damage repair by homologous recombination and in genome maintenance. Capable of unwinding D-loops. Plays a role in limiting crossover recombinants during mitotic DNA double-strand break (DSB) repair. Component of a FANCM-MHF complex which promotes gene conversion at blocked replication forks, probably by reversal of the stalled fork.</text>
</comment>
<comment type="similarity">
    <text evidence="3 13">Belongs to the DEAD box helicase family. DEAH subfamily. FANCM sub-subfamily.</text>
</comment>
<evidence type="ECO:0000256" key="2">
    <source>
        <dbReference type="ARBA" id="ARBA00004123"/>
    </source>
</evidence>
<feature type="compositionally biased region" description="Basic residues" evidence="14">
    <location>
        <begin position="946"/>
        <end position="974"/>
    </location>
</feature>
<dbReference type="GO" id="GO:0016887">
    <property type="term" value="F:ATP hydrolysis activity"/>
    <property type="evidence" value="ECO:0007669"/>
    <property type="project" value="RHEA"/>
</dbReference>
<feature type="region of interest" description="Disordered" evidence="14">
    <location>
        <begin position="697"/>
        <end position="772"/>
    </location>
</feature>
<dbReference type="GO" id="GO:0005634">
    <property type="term" value="C:nucleus"/>
    <property type="evidence" value="ECO:0007669"/>
    <property type="project" value="UniProtKB-SubCell"/>
</dbReference>
<evidence type="ECO:0000256" key="14">
    <source>
        <dbReference type="SAM" id="MobiDB-lite"/>
    </source>
</evidence>
<dbReference type="InterPro" id="IPR044749">
    <property type="entry name" value="FANCM_DEXDc"/>
</dbReference>
<dbReference type="RefSeq" id="XP_028467867.1">
    <property type="nucleotide sequence ID" value="XM_028611649.1"/>
</dbReference>
<keyword evidence="18" id="KW-1185">Reference proteome</keyword>
<dbReference type="CDD" id="cd18033">
    <property type="entry name" value="DEXDc_FANCM"/>
    <property type="match status" value="1"/>
</dbReference>
<evidence type="ECO:0000256" key="5">
    <source>
        <dbReference type="ARBA" id="ARBA00022741"/>
    </source>
</evidence>
<evidence type="ECO:0000256" key="3">
    <source>
        <dbReference type="ARBA" id="ARBA00009889"/>
    </source>
</evidence>
<evidence type="ECO:0000256" key="6">
    <source>
        <dbReference type="ARBA" id="ARBA00022763"/>
    </source>
</evidence>
<proteinExistence type="inferred from homology"/>
<dbReference type="GeneID" id="39580127"/>
<dbReference type="Gene3D" id="3.40.50.300">
    <property type="entry name" value="P-loop containing nucleotide triphosphate hydrolases"/>
    <property type="match status" value="2"/>
</dbReference>
<dbReference type="PROSITE" id="PS51192">
    <property type="entry name" value="HELICASE_ATP_BIND_1"/>
    <property type="match status" value="1"/>
</dbReference>
<dbReference type="InterPro" id="IPR014001">
    <property type="entry name" value="Helicase_ATP-bd"/>
</dbReference>
<feature type="compositionally biased region" description="Basic residues" evidence="14">
    <location>
        <begin position="716"/>
        <end position="732"/>
    </location>
</feature>
<evidence type="ECO:0000256" key="1">
    <source>
        <dbReference type="ARBA" id="ARBA00003813"/>
    </source>
</evidence>
<keyword evidence="8 17" id="KW-0347">Helicase</keyword>
<feature type="domain" description="Helicase C-terminal" evidence="16">
    <location>
        <begin position="522"/>
        <end position="682"/>
    </location>
</feature>
<dbReference type="GO" id="GO:0000400">
    <property type="term" value="F:four-way junction DNA binding"/>
    <property type="evidence" value="ECO:0007669"/>
    <property type="project" value="TreeGrafter"/>
</dbReference>
<feature type="compositionally biased region" description="Polar residues" evidence="14">
    <location>
        <begin position="49"/>
        <end position="66"/>
    </location>
</feature>
<keyword evidence="10" id="KW-0234">DNA repair</keyword>
<evidence type="ECO:0000256" key="10">
    <source>
        <dbReference type="ARBA" id="ARBA00023204"/>
    </source>
</evidence>
<accession>A0A3N2PZV4</accession>
<dbReference type="GO" id="GO:0043138">
    <property type="term" value="F:3'-5' DNA helicase activity"/>
    <property type="evidence" value="ECO:0007669"/>
    <property type="project" value="InterPro"/>
</dbReference>
<name>A0A3N2PZV4_SODAK</name>
<keyword evidence="6" id="KW-0227">DNA damage</keyword>
<organism evidence="17 18">
    <name type="scientific">Sodiomyces alkalinus (strain CBS 110278 / VKM F-3762 / F11)</name>
    <name type="common">Alkaliphilic filamentous fungus</name>
    <dbReference type="NCBI Taxonomy" id="1314773"/>
    <lineage>
        <taxon>Eukaryota</taxon>
        <taxon>Fungi</taxon>
        <taxon>Dikarya</taxon>
        <taxon>Ascomycota</taxon>
        <taxon>Pezizomycotina</taxon>
        <taxon>Sordariomycetes</taxon>
        <taxon>Hypocreomycetidae</taxon>
        <taxon>Glomerellales</taxon>
        <taxon>Plectosphaerellaceae</taxon>
        <taxon>Sodiomyces</taxon>
    </lineage>
</organism>
<evidence type="ECO:0000256" key="13">
    <source>
        <dbReference type="RuleBase" id="RU367027"/>
    </source>
</evidence>
<dbReference type="SUPFAM" id="SSF52540">
    <property type="entry name" value="P-loop containing nucleoside triphosphate hydrolases"/>
    <property type="match status" value="1"/>
</dbReference>
<dbReference type="STRING" id="1314773.A0A3N2PZV4"/>
<dbReference type="EC" id="3.6.4.12" evidence="13"/>
<dbReference type="GO" id="GO:0009378">
    <property type="term" value="F:four-way junction helicase activity"/>
    <property type="evidence" value="ECO:0007669"/>
    <property type="project" value="TreeGrafter"/>
</dbReference>
<evidence type="ECO:0000259" key="16">
    <source>
        <dbReference type="PROSITE" id="PS51194"/>
    </source>
</evidence>
<dbReference type="SMART" id="SM00487">
    <property type="entry name" value="DEXDc"/>
    <property type="match status" value="1"/>
</dbReference>
<dbReference type="GO" id="GO:0045003">
    <property type="term" value="P:double-strand break repair via synthesis-dependent strand annealing"/>
    <property type="evidence" value="ECO:0007669"/>
    <property type="project" value="TreeGrafter"/>
</dbReference>
<evidence type="ECO:0000259" key="15">
    <source>
        <dbReference type="PROSITE" id="PS51192"/>
    </source>
</evidence>
<dbReference type="SMART" id="SM00490">
    <property type="entry name" value="HELICc"/>
    <property type="match status" value="1"/>
</dbReference>
<feature type="region of interest" description="Disordered" evidence="14">
    <location>
        <begin position="865"/>
        <end position="1003"/>
    </location>
</feature>
<comment type="catalytic activity">
    <reaction evidence="12 13">
        <text>ATP + H2O = ADP + phosphate + H(+)</text>
        <dbReference type="Rhea" id="RHEA:13065"/>
        <dbReference type="ChEBI" id="CHEBI:15377"/>
        <dbReference type="ChEBI" id="CHEBI:15378"/>
        <dbReference type="ChEBI" id="CHEBI:30616"/>
        <dbReference type="ChEBI" id="CHEBI:43474"/>
        <dbReference type="ChEBI" id="CHEBI:456216"/>
        <dbReference type="EC" id="3.6.4.12"/>
    </reaction>
</comment>
<dbReference type="PROSITE" id="PS51194">
    <property type="entry name" value="HELICASE_CTER"/>
    <property type="match status" value="1"/>
</dbReference>
<evidence type="ECO:0000256" key="12">
    <source>
        <dbReference type="ARBA" id="ARBA00047995"/>
    </source>
</evidence>
<feature type="compositionally biased region" description="Low complexity" evidence="14">
    <location>
        <begin position="22"/>
        <end position="39"/>
    </location>
</feature>
<evidence type="ECO:0000256" key="8">
    <source>
        <dbReference type="ARBA" id="ARBA00022806"/>
    </source>
</evidence>
<protein>
    <recommendedName>
        <fullName evidence="13">ATP-dependent DNA helicase</fullName>
        <ecNumber evidence="13">3.6.4.12</ecNumber>
    </recommendedName>
</protein>
<feature type="domain" description="Helicase ATP-binding" evidence="15">
    <location>
        <begin position="178"/>
        <end position="346"/>
    </location>
</feature>
<feature type="compositionally biased region" description="Acidic residues" evidence="14">
    <location>
        <begin position="929"/>
        <end position="941"/>
    </location>
</feature>
<keyword evidence="11" id="KW-0539">Nucleus</keyword>
<evidence type="ECO:0000256" key="9">
    <source>
        <dbReference type="ARBA" id="ARBA00022840"/>
    </source>
</evidence>
<feature type="compositionally biased region" description="Acidic residues" evidence="14">
    <location>
        <begin position="1"/>
        <end position="15"/>
    </location>
</feature>
<dbReference type="InterPro" id="IPR006935">
    <property type="entry name" value="Helicase/UvrB_N"/>
</dbReference>
<dbReference type="Proteomes" id="UP000272025">
    <property type="component" value="Unassembled WGS sequence"/>
</dbReference>
<dbReference type="InterPro" id="IPR001650">
    <property type="entry name" value="Helicase_C-like"/>
</dbReference>
<feature type="region of interest" description="Disordered" evidence="14">
    <location>
        <begin position="1072"/>
        <end position="1119"/>
    </location>
</feature>
<dbReference type="GO" id="GO:0005524">
    <property type="term" value="F:ATP binding"/>
    <property type="evidence" value="ECO:0007669"/>
    <property type="project" value="UniProtKB-UniRule"/>
</dbReference>
<dbReference type="InterPro" id="IPR027417">
    <property type="entry name" value="P-loop_NTPase"/>
</dbReference>
<dbReference type="PANTHER" id="PTHR14025:SF20">
    <property type="entry name" value="FANCONI ANEMIA GROUP M PROTEIN"/>
    <property type="match status" value="1"/>
</dbReference>
<keyword evidence="9" id="KW-0067">ATP-binding</keyword>
<evidence type="ECO:0000313" key="17">
    <source>
        <dbReference type="EMBL" id="ROT40061.1"/>
    </source>
</evidence>
<dbReference type="FunFam" id="3.40.50.300:FF:000861">
    <property type="entry name" value="Fanconi anemia, complementation group M"/>
    <property type="match status" value="1"/>
</dbReference>
<feature type="compositionally biased region" description="Basic and acidic residues" evidence="14">
    <location>
        <begin position="885"/>
        <end position="894"/>
    </location>
</feature>